<dbReference type="STRING" id="68214.AVL59_19990"/>
<keyword evidence="5" id="KW-1185">Reference proteome</keyword>
<sequence length="77" mass="8179">MVDLPRAQFERVRHGRPQIGDFEIEVPRDPPSALMGRPDRRYVPVGELEAAQATPSGGSTAAPSASALAISHPSSSE</sequence>
<feature type="compositionally biased region" description="Low complexity" evidence="1">
    <location>
        <begin position="53"/>
        <end position="77"/>
    </location>
</feature>
<gene>
    <name evidence="2" type="ORF">AVL59_19990</name>
    <name evidence="3" type="ORF">J2Z21_007337</name>
</gene>
<protein>
    <submittedName>
        <fullName evidence="2">Uncharacterized protein</fullName>
    </submittedName>
</protein>
<dbReference type="KEGG" id="sgs:AVL59_19990"/>
<accession>A0A1B1AYD8</accession>
<evidence type="ECO:0000313" key="5">
    <source>
        <dbReference type="Proteomes" id="UP001519309"/>
    </source>
</evidence>
<dbReference type="Proteomes" id="UP001519309">
    <property type="component" value="Unassembled WGS sequence"/>
</dbReference>
<evidence type="ECO:0000313" key="4">
    <source>
        <dbReference type="Proteomes" id="UP000092659"/>
    </source>
</evidence>
<reference evidence="3 5" key="2">
    <citation type="submission" date="2021-03" db="EMBL/GenBank/DDBJ databases">
        <title>Genomic Encyclopedia of Type Strains, Phase IV (KMG-IV): sequencing the most valuable type-strain genomes for metagenomic binning, comparative biology and taxonomic classification.</title>
        <authorList>
            <person name="Goeker M."/>
        </authorList>
    </citation>
    <scope>NUCLEOTIDE SEQUENCE [LARGE SCALE GENOMIC DNA]</scope>
    <source>
        <strain evidence="3 5">DSM 40499</strain>
    </source>
</reference>
<evidence type="ECO:0000313" key="3">
    <source>
        <dbReference type="EMBL" id="MBP2054334.1"/>
    </source>
</evidence>
<dbReference type="AlphaFoldDB" id="A0A1B1AYD8"/>
<proteinExistence type="predicted"/>
<dbReference type="EMBL" id="CP016279">
    <property type="protein sequence ID" value="ANP51579.1"/>
    <property type="molecule type" value="Genomic_DNA"/>
</dbReference>
<dbReference type="Proteomes" id="UP000092659">
    <property type="component" value="Chromosome"/>
</dbReference>
<organism evidence="2 4">
    <name type="scientific">Streptomyces griseochromogenes</name>
    <dbReference type="NCBI Taxonomy" id="68214"/>
    <lineage>
        <taxon>Bacteria</taxon>
        <taxon>Bacillati</taxon>
        <taxon>Actinomycetota</taxon>
        <taxon>Actinomycetes</taxon>
        <taxon>Kitasatosporales</taxon>
        <taxon>Streptomycetaceae</taxon>
        <taxon>Streptomyces</taxon>
    </lineage>
</organism>
<reference evidence="2 4" key="1">
    <citation type="submission" date="2016-06" db="EMBL/GenBank/DDBJ databases">
        <title>Complete genome sequence of Streptomyces griseochromogenes ATCC 14511, the Blasticidin S producer.</title>
        <authorList>
            <person name="Wu L."/>
        </authorList>
    </citation>
    <scope>NUCLEOTIDE SEQUENCE [LARGE SCALE GENOMIC DNA]</scope>
    <source>
        <strain evidence="2 4">ATCC 14511</strain>
    </source>
</reference>
<feature type="region of interest" description="Disordered" evidence="1">
    <location>
        <begin position="46"/>
        <end position="77"/>
    </location>
</feature>
<evidence type="ECO:0000313" key="2">
    <source>
        <dbReference type="EMBL" id="ANP51579.1"/>
    </source>
</evidence>
<dbReference type="EMBL" id="JAGGLP010000020">
    <property type="protein sequence ID" value="MBP2054334.1"/>
    <property type="molecule type" value="Genomic_DNA"/>
</dbReference>
<evidence type="ECO:0000256" key="1">
    <source>
        <dbReference type="SAM" id="MobiDB-lite"/>
    </source>
</evidence>
<name>A0A1B1AYD8_9ACTN</name>